<dbReference type="Pfam" id="PF01344">
    <property type="entry name" value="Kelch_1"/>
    <property type="match status" value="1"/>
</dbReference>
<dbReference type="AlphaFoldDB" id="A0A2A2KSZ8"/>
<dbReference type="Gene3D" id="2.120.10.80">
    <property type="entry name" value="Kelch-type beta propeller"/>
    <property type="match status" value="1"/>
</dbReference>
<organism evidence="2 3">
    <name type="scientific">Diploscapter pachys</name>
    <dbReference type="NCBI Taxonomy" id="2018661"/>
    <lineage>
        <taxon>Eukaryota</taxon>
        <taxon>Metazoa</taxon>
        <taxon>Ecdysozoa</taxon>
        <taxon>Nematoda</taxon>
        <taxon>Chromadorea</taxon>
        <taxon>Rhabditida</taxon>
        <taxon>Rhabditina</taxon>
        <taxon>Rhabditomorpha</taxon>
        <taxon>Rhabditoidea</taxon>
        <taxon>Rhabditidae</taxon>
        <taxon>Diploscapter</taxon>
    </lineage>
</organism>
<name>A0A2A2KSZ8_9BILA</name>
<reference evidence="2 3" key="1">
    <citation type="journal article" date="2017" name="Curr. Biol.">
        <title>Genome architecture and evolution of a unichromosomal asexual nematode.</title>
        <authorList>
            <person name="Fradin H."/>
            <person name="Zegar C."/>
            <person name="Gutwein M."/>
            <person name="Lucas J."/>
            <person name="Kovtun M."/>
            <person name="Corcoran D."/>
            <person name="Baugh L.R."/>
            <person name="Kiontke K."/>
            <person name="Gunsalus K."/>
            <person name="Fitch D.H."/>
            <person name="Piano F."/>
        </authorList>
    </citation>
    <scope>NUCLEOTIDE SEQUENCE [LARGE SCALE GENOMIC DNA]</scope>
    <source>
        <strain evidence="2">PF1309</strain>
    </source>
</reference>
<dbReference type="InterPro" id="IPR015915">
    <property type="entry name" value="Kelch-typ_b-propeller"/>
</dbReference>
<dbReference type="EMBL" id="LIAE01007797">
    <property type="protein sequence ID" value="PAV76923.1"/>
    <property type="molecule type" value="Genomic_DNA"/>
</dbReference>
<gene>
    <name evidence="2" type="ORF">WR25_00433</name>
</gene>
<sequence length="168" mass="18961">MIDSKNFTGPNPPEWREYASMAYFKGKLYYLGGKDPESEEDYNHVNAQALLNGVGLDLWLIPKTNGITWVERILKQGMGIELIDDDVFKSCLCFDPSAPVDSRISPIADMNCERARHSLVVANGKLYAIGGLQNMEKRIDGYYPTNFCDAIEEYDPQTNEWRGVGKLT</sequence>
<evidence type="ECO:0000313" key="2">
    <source>
        <dbReference type="EMBL" id="PAV76923.1"/>
    </source>
</evidence>
<dbReference type="SUPFAM" id="SSF117281">
    <property type="entry name" value="Kelch motif"/>
    <property type="match status" value="1"/>
</dbReference>
<dbReference type="InterPro" id="IPR052392">
    <property type="entry name" value="Kelch-BTB_domain-containing"/>
</dbReference>
<dbReference type="PANTHER" id="PTHR46375:SF3">
    <property type="entry name" value="KELCH REPEAT AND BTB DOMAIN-CONTAINING PROTEIN 13"/>
    <property type="match status" value="1"/>
</dbReference>
<dbReference type="Proteomes" id="UP000218231">
    <property type="component" value="Unassembled WGS sequence"/>
</dbReference>
<evidence type="ECO:0008006" key="4">
    <source>
        <dbReference type="Google" id="ProtNLM"/>
    </source>
</evidence>
<dbReference type="InterPro" id="IPR006652">
    <property type="entry name" value="Kelch_1"/>
</dbReference>
<evidence type="ECO:0000313" key="3">
    <source>
        <dbReference type="Proteomes" id="UP000218231"/>
    </source>
</evidence>
<comment type="caution">
    <text evidence="2">The sequence shown here is derived from an EMBL/GenBank/DDBJ whole genome shotgun (WGS) entry which is preliminary data.</text>
</comment>
<protein>
    <recommendedName>
        <fullName evidence="4">Kelch repeat protein</fullName>
    </recommendedName>
</protein>
<accession>A0A2A2KSZ8</accession>
<proteinExistence type="predicted"/>
<dbReference type="PANTHER" id="PTHR46375">
    <property type="entry name" value="KELCH REPEAT AND BTB DOMAIN-CONTAINING PROTEIN 13-RELATED"/>
    <property type="match status" value="1"/>
</dbReference>
<dbReference type="OrthoDB" id="6582154at2759"/>
<evidence type="ECO:0000256" key="1">
    <source>
        <dbReference type="ARBA" id="ARBA00022441"/>
    </source>
</evidence>
<keyword evidence="3" id="KW-1185">Reference proteome</keyword>
<keyword evidence="1" id="KW-0880">Kelch repeat</keyword>